<feature type="non-terminal residue" evidence="1">
    <location>
        <position position="316"/>
    </location>
</feature>
<dbReference type="AlphaFoldDB" id="A0A0F8ZLY0"/>
<organism evidence="1">
    <name type="scientific">marine sediment metagenome</name>
    <dbReference type="NCBI Taxonomy" id="412755"/>
    <lineage>
        <taxon>unclassified sequences</taxon>
        <taxon>metagenomes</taxon>
        <taxon>ecological metagenomes</taxon>
    </lineage>
</organism>
<name>A0A0F8ZLY0_9ZZZZ</name>
<reference evidence="1" key="1">
    <citation type="journal article" date="2015" name="Nature">
        <title>Complex archaea that bridge the gap between prokaryotes and eukaryotes.</title>
        <authorList>
            <person name="Spang A."/>
            <person name="Saw J.H."/>
            <person name="Jorgensen S.L."/>
            <person name="Zaremba-Niedzwiedzka K."/>
            <person name="Martijn J."/>
            <person name="Lind A.E."/>
            <person name="van Eijk R."/>
            <person name="Schleper C."/>
            <person name="Guy L."/>
            <person name="Ettema T.J."/>
        </authorList>
    </citation>
    <scope>NUCLEOTIDE SEQUENCE</scope>
</reference>
<accession>A0A0F8ZLY0</accession>
<sequence>MLIKPLGIRLRKQNKSYYPAPSHEYFLIGRRLYCPLCKVSELSIIFRLKKFFEIPSDINSIESWIEGAKKLIKSDQNQRAYQFSQQASFLSPIENNEGGFNAHHNNAEIYYYSAINNFNIGEDYGEAGLLFKKAYDLDQNFKIPKDITQKFEAYDANRKGKNVEIIVPLDISNLKTVIPSKDIILCSTSAKATCANKASSTSNKKSFYEWNTHLLLSLNGIAMNVAMQVSQTQPHYVPWGLTSWRKPRRGRWIWVYSEAGYFMSYIILDIIPNKEIEHKNRFAYIDRFKPILEERIIEMEKKIEDNLKSAADRLSF</sequence>
<gene>
    <name evidence="1" type="ORF">LCGC14_2954620</name>
</gene>
<proteinExistence type="predicted"/>
<comment type="caution">
    <text evidence="1">The sequence shown here is derived from an EMBL/GenBank/DDBJ whole genome shotgun (WGS) entry which is preliminary data.</text>
</comment>
<evidence type="ECO:0000313" key="1">
    <source>
        <dbReference type="EMBL" id="KKK67384.1"/>
    </source>
</evidence>
<dbReference type="EMBL" id="LAZR01059642">
    <property type="protein sequence ID" value="KKK67384.1"/>
    <property type="molecule type" value="Genomic_DNA"/>
</dbReference>
<protein>
    <submittedName>
        <fullName evidence="1">Uncharacterized protein</fullName>
    </submittedName>
</protein>